<sequence length="247" mass="26412">MTSNLDWRHAIQGAGMLMLLGGLTLTTGCGSLAVGEKRFGCQGHPSDPLCLPASRVYQLTSGTDTLQTRDPADVPDAAAQRPPRHAATGQRRSDSIGSMGFFGEDAALFGATHARTSRPRAAQTPADVPSVEEAPHAVAESLLLPRSRDPIPLRLPSQVMRIWLAPWEDDQSDLHASGYVFTEIVPRTWTLAAGPDRFSNAQLKPLQVQQRAHAVSPVPPGQRRAPDEAGASSSASPTMNTQRTITP</sequence>
<feature type="region of interest" description="Disordered" evidence="1">
    <location>
        <begin position="206"/>
        <end position="247"/>
    </location>
</feature>
<evidence type="ECO:0000256" key="1">
    <source>
        <dbReference type="SAM" id="MobiDB-lite"/>
    </source>
</evidence>
<dbReference type="Proteomes" id="UP000592294">
    <property type="component" value="Unassembled WGS sequence"/>
</dbReference>
<dbReference type="InterPro" id="IPR014118">
    <property type="entry name" value="T4SS_TraV"/>
</dbReference>
<gene>
    <name evidence="2" type="ORF">HW932_02875</name>
</gene>
<comment type="caution">
    <text evidence="2">The sequence shown here is derived from an EMBL/GenBank/DDBJ whole genome shotgun (WGS) entry which is preliminary data.</text>
</comment>
<dbReference type="RefSeq" id="WP_176974996.1">
    <property type="nucleotide sequence ID" value="NZ_JABZEO010000002.1"/>
</dbReference>
<evidence type="ECO:0000313" key="3">
    <source>
        <dbReference type="Proteomes" id="UP000592294"/>
    </source>
</evidence>
<dbReference type="AlphaFoldDB" id="A0A850RA95"/>
<organism evidence="2 3">
    <name type="scientific">Allochromatium humboldtianum</name>
    <dbReference type="NCBI Taxonomy" id="504901"/>
    <lineage>
        <taxon>Bacteria</taxon>
        <taxon>Pseudomonadati</taxon>
        <taxon>Pseudomonadota</taxon>
        <taxon>Gammaproteobacteria</taxon>
        <taxon>Chromatiales</taxon>
        <taxon>Chromatiaceae</taxon>
        <taxon>Allochromatium</taxon>
    </lineage>
</organism>
<feature type="compositionally biased region" description="Polar residues" evidence="1">
    <location>
        <begin position="231"/>
        <end position="247"/>
    </location>
</feature>
<accession>A0A850RA95</accession>
<name>A0A850RA95_9GAMM</name>
<dbReference type="EMBL" id="JABZEO010000002">
    <property type="protein sequence ID" value="NVZ08202.1"/>
    <property type="molecule type" value="Genomic_DNA"/>
</dbReference>
<feature type="region of interest" description="Disordered" evidence="1">
    <location>
        <begin position="63"/>
        <end position="96"/>
    </location>
</feature>
<protein>
    <submittedName>
        <fullName evidence="2">TraV family lipoprotein</fullName>
    </submittedName>
</protein>
<proteinExistence type="predicted"/>
<evidence type="ECO:0000313" key="2">
    <source>
        <dbReference type="EMBL" id="NVZ08202.1"/>
    </source>
</evidence>
<keyword evidence="2" id="KW-0449">Lipoprotein</keyword>
<dbReference type="Pfam" id="PF09676">
    <property type="entry name" value="TraV"/>
    <property type="match status" value="1"/>
</dbReference>
<reference evidence="2 3" key="1">
    <citation type="submission" date="2020-06" db="EMBL/GenBank/DDBJ databases">
        <title>Whole-genome sequence of Allochromatium humboldtianum DSM 21881, type strain.</title>
        <authorList>
            <person name="Kyndt J.A."/>
            <person name="Meyer T.E."/>
        </authorList>
    </citation>
    <scope>NUCLEOTIDE SEQUENCE [LARGE SCALE GENOMIC DNA]</scope>
    <source>
        <strain evidence="2 3">DSM 21881</strain>
    </source>
</reference>
<keyword evidence="3" id="KW-1185">Reference proteome</keyword>